<gene>
    <name evidence="7" type="ORF">G3572_01610</name>
</gene>
<name>A0A6B3RKF3_9RHOB</name>
<organism evidence="7 8">
    <name type="scientific">Pseudotabrizicola algicola</name>
    <dbReference type="NCBI Taxonomy" id="2709381"/>
    <lineage>
        <taxon>Bacteria</taxon>
        <taxon>Pseudomonadati</taxon>
        <taxon>Pseudomonadota</taxon>
        <taxon>Alphaproteobacteria</taxon>
        <taxon>Rhodobacterales</taxon>
        <taxon>Paracoccaceae</taxon>
        <taxon>Pseudotabrizicola</taxon>
    </lineage>
</organism>
<dbReference type="InterPro" id="IPR036328">
    <property type="entry name" value="MliC_sf"/>
</dbReference>
<evidence type="ECO:0000313" key="7">
    <source>
        <dbReference type="EMBL" id="NEX44885.1"/>
    </source>
</evidence>
<evidence type="ECO:0000256" key="4">
    <source>
        <dbReference type="ARBA" id="ARBA00023288"/>
    </source>
</evidence>
<evidence type="ECO:0000256" key="2">
    <source>
        <dbReference type="ARBA" id="ARBA00023136"/>
    </source>
</evidence>
<keyword evidence="4" id="KW-0449">Lipoprotein</keyword>
<dbReference type="Gene3D" id="2.40.128.200">
    <property type="match status" value="1"/>
</dbReference>
<feature type="signal peptide" evidence="5">
    <location>
        <begin position="1"/>
        <end position="23"/>
    </location>
</feature>
<accession>A0A6B3RKF3</accession>
<evidence type="ECO:0000313" key="8">
    <source>
        <dbReference type="Proteomes" id="UP000481421"/>
    </source>
</evidence>
<dbReference type="Proteomes" id="UP000481421">
    <property type="component" value="Unassembled WGS sequence"/>
</dbReference>
<feature type="domain" description="C-type lysozyme inhibitor" evidence="6">
    <location>
        <begin position="34"/>
        <end position="102"/>
    </location>
</feature>
<keyword evidence="2" id="KW-0472">Membrane</keyword>
<protein>
    <submittedName>
        <fullName evidence="7">Lysozyme inhibitor</fullName>
    </submittedName>
</protein>
<feature type="chain" id="PRO_5025582766" evidence="5">
    <location>
        <begin position="24"/>
        <end position="114"/>
    </location>
</feature>
<evidence type="ECO:0000259" key="6">
    <source>
        <dbReference type="Pfam" id="PF09864"/>
    </source>
</evidence>
<evidence type="ECO:0000256" key="5">
    <source>
        <dbReference type="SAM" id="SignalP"/>
    </source>
</evidence>
<dbReference type="RefSeq" id="WP_164608926.1">
    <property type="nucleotide sequence ID" value="NZ_JAAIKE010000001.1"/>
</dbReference>
<keyword evidence="8" id="KW-1185">Reference proteome</keyword>
<comment type="caution">
    <text evidence="7">The sequence shown here is derived from an EMBL/GenBank/DDBJ whole genome shotgun (WGS) entry which is preliminary data.</text>
</comment>
<dbReference type="AlphaFoldDB" id="A0A6B3RKF3"/>
<dbReference type="SUPFAM" id="SSF141488">
    <property type="entry name" value="YdhA-like"/>
    <property type="match status" value="1"/>
</dbReference>
<proteinExistence type="predicted"/>
<keyword evidence="3" id="KW-0564">Palmitate</keyword>
<sequence length="114" mass="12234">MRRRIAPVLAVVAGVAAGAQVWAAPLEVNNIRLTCDRDVVVPVTFVTGPEDAVAVMQIDGGQFLLYQEPAASGARYAWPSGGASYVLWTKGDQTTILWREAGAETVLLTCTREM</sequence>
<reference evidence="7 8" key="1">
    <citation type="submission" date="2020-02" db="EMBL/GenBank/DDBJ databases">
        <title>Rhodobacter algicola sp. nov., isolated from microalga culture.</title>
        <authorList>
            <person name="Park C.-Y."/>
        </authorList>
    </citation>
    <scope>NUCLEOTIDE SEQUENCE [LARGE SCALE GENOMIC DNA]</scope>
    <source>
        <strain evidence="7 8">ETT8</strain>
    </source>
</reference>
<dbReference type="InterPro" id="IPR018660">
    <property type="entry name" value="MliC"/>
</dbReference>
<evidence type="ECO:0000256" key="3">
    <source>
        <dbReference type="ARBA" id="ARBA00023139"/>
    </source>
</evidence>
<keyword evidence="1 5" id="KW-0732">Signal</keyword>
<evidence type="ECO:0000256" key="1">
    <source>
        <dbReference type="ARBA" id="ARBA00022729"/>
    </source>
</evidence>
<dbReference type="EMBL" id="JAAIKE010000001">
    <property type="protein sequence ID" value="NEX44885.1"/>
    <property type="molecule type" value="Genomic_DNA"/>
</dbReference>
<dbReference type="Pfam" id="PF09864">
    <property type="entry name" value="MliC"/>
    <property type="match status" value="1"/>
</dbReference>